<keyword evidence="6" id="KW-1185">Reference proteome</keyword>
<dbReference type="AlphaFoldDB" id="A0A158G973"/>
<dbReference type="Pfam" id="PF01476">
    <property type="entry name" value="LysM"/>
    <property type="match status" value="1"/>
</dbReference>
<dbReference type="PROSITE" id="PS51257">
    <property type="entry name" value="PROKAR_LIPOPROTEIN"/>
    <property type="match status" value="1"/>
</dbReference>
<dbReference type="InterPro" id="IPR036779">
    <property type="entry name" value="LysM_dom_sf"/>
</dbReference>
<dbReference type="GO" id="GO:0004222">
    <property type="term" value="F:metalloendopeptidase activity"/>
    <property type="evidence" value="ECO:0007669"/>
    <property type="project" value="TreeGrafter"/>
</dbReference>
<dbReference type="EMBL" id="FCON02000010">
    <property type="protein sequence ID" value="SAL28411.1"/>
    <property type="molecule type" value="Genomic_DNA"/>
</dbReference>
<sequence>MAVIRSGIFRLTAWAVVCGAGLAGCSSALVPAPVVERSMGGDVPPVVQTPADTQPPVAAAAPAAPTALQPAGPGFYRVKPGDTLYGIARTYKQRPADLVKWNNLPESKQVNIGQLLRVAPGAATATTAGDDWSKPAASAGPVVAAGAKPAQPPILAATTPAPAPAPVAKAAPSPEPSAAEPATSGKGFSLAWPTQGDVVTKFGAGGSKGIDIAGKQGAPVKAAAPGKVVYAGSGLRAYGQMIIVKHGGDYLTAYAHNSKLLVHEGDTVKQGMTIADMGTGADGKPMLHFEVRKSGQAVDPMPLLKSGG</sequence>
<name>A0A158G973_9BURK</name>
<dbReference type="Proteomes" id="UP000054770">
    <property type="component" value="Unassembled WGS sequence"/>
</dbReference>
<feature type="domain" description="LysM" evidence="4">
    <location>
        <begin position="74"/>
        <end position="118"/>
    </location>
</feature>
<keyword evidence="3" id="KW-0732">Signal</keyword>
<comment type="similarity">
    <text evidence="1">Belongs to the E.coli NlpD/Haemophilus LppB family.</text>
</comment>
<feature type="signal peptide" evidence="3">
    <location>
        <begin position="1"/>
        <end position="28"/>
    </location>
</feature>
<evidence type="ECO:0000256" key="1">
    <source>
        <dbReference type="ARBA" id="ARBA00038420"/>
    </source>
</evidence>
<dbReference type="CDD" id="cd00118">
    <property type="entry name" value="LysM"/>
    <property type="match status" value="1"/>
</dbReference>
<dbReference type="OrthoDB" id="9795421at2"/>
<evidence type="ECO:0000259" key="4">
    <source>
        <dbReference type="PROSITE" id="PS51782"/>
    </source>
</evidence>
<dbReference type="InterPro" id="IPR018392">
    <property type="entry name" value="LysM"/>
</dbReference>
<protein>
    <submittedName>
        <fullName evidence="5">Peptidase</fullName>
    </submittedName>
</protein>
<organism evidence="5 6">
    <name type="scientific">Caballeronia choica</name>
    <dbReference type="NCBI Taxonomy" id="326476"/>
    <lineage>
        <taxon>Bacteria</taxon>
        <taxon>Pseudomonadati</taxon>
        <taxon>Pseudomonadota</taxon>
        <taxon>Betaproteobacteria</taxon>
        <taxon>Burkholderiales</taxon>
        <taxon>Burkholderiaceae</taxon>
        <taxon>Caballeronia</taxon>
    </lineage>
</organism>
<dbReference type="Gene3D" id="3.10.350.10">
    <property type="entry name" value="LysM domain"/>
    <property type="match status" value="1"/>
</dbReference>
<comment type="caution">
    <text evidence="5">The sequence shown here is derived from an EMBL/GenBank/DDBJ whole genome shotgun (WGS) entry which is preliminary data.</text>
</comment>
<evidence type="ECO:0000313" key="6">
    <source>
        <dbReference type="Proteomes" id="UP000054770"/>
    </source>
</evidence>
<feature type="compositionally biased region" description="Low complexity" evidence="2">
    <location>
        <begin position="158"/>
        <end position="182"/>
    </location>
</feature>
<dbReference type="Pfam" id="PF01551">
    <property type="entry name" value="Peptidase_M23"/>
    <property type="match status" value="1"/>
</dbReference>
<dbReference type="PROSITE" id="PS51782">
    <property type="entry name" value="LYSM"/>
    <property type="match status" value="1"/>
</dbReference>
<dbReference type="SUPFAM" id="SSF51261">
    <property type="entry name" value="Duplicated hybrid motif"/>
    <property type="match status" value="1"/>
</dbReference>
<feature type="region of interest" description="Disordered" evidence="2">
    <location>
        <begin position="158"/>
        <end position="190"/>
    </location>
</feature>
<proteinExistence type="inferred from homology"/>
<dbReference type="InterPro" id="IPR011055">
    <property type="entry name" value="Dup_hybrid_motif"/>
</dbReference>
<dbReference type="RefSeq" id="WP_087643604.1">
    <property type="nucleotide sequence ID" value="NZ_FCON02000010.1"/>
</dbReference>
<dbReference type="SMART" id="SM00257">
    <property type="entry name" value="LysM"/>
    <property type="match status" value="1"/>
</dbReference>
<dbReference type="PANTHER" id="PTHR21666">
    <property type="entry name" value="PEPTIDASE-RELATED"/>
    <property type="match status" value="1"/>
</dbReference>
<dbReference type="CDD" id="cd12797">
    <property type="entry name" value="M23_peptidase"/>
    <property type="match status" value="1"/>
</dbReference>
<evidence type="ECO:0000313" key="5">
    <source>
        <dbReference type="EMBL" id="SAL28411.1"/>
    </source>
</evidence>
<gene>
    <name evidence="5" type="ORF">AWB68_01382</name>
</gene>
<reference evidence="5" key="1">
    <citation type="submission" date="2016-01" db="EMBL/GenBank/DDBJ databases">
        <authorList>
            <person name="Peeters C."/>
        </authorList>
    </citation>
    <scope>NUCLEOTIDE SEQUENCE [LARGE SCALE GENOMIC DNA]</scope>
    <source>
        <strain evidence="5">LMG 22940</strain>
    </source>
</reference>
<evidence type="ECO:0000256" key="3">
    <source>
        <dbReference type="SAM" id="SignalP"/>
    </source>
</evidence>
<dbReference type="Gene3D" id="2.70.70.10">
    <property type="entry name" value="Glucose Permease (Domain IIA)"/>
    <property type="match status" value="1"/>
</dbReference>
<dbReference type="InterPro" id="IPR050570">
    <property type="entry name" value="Cell_wall_metabolism_enzyme"/>
</dbReference>
<evidence type="ECO:0000256" key="2">
    <source>
        <dbReference type="SAM" id="MobiDB-lite"/>
    </source>
</evidence>
<dbReference type="InterPro" id="IPR016047">
    <property type="entry name" value="M23ase_b-sheet_dom"/>
</dbReference>
<accession>A0A158G973</accession>
<dbReference type="PANTHER" id="PTHR21666:SF263">
    <property type="entry name" value="MUREIN HYDROLASE ACTIVATOR NLPD"/>
    <property type="match status" value="1"/>
</dbReference>
<feature type="chain" id="PRO_5011110026" evidence="3">
    <location>
        <begin position="29"/>
        <end position="308"/>
    </location>
</feature>